<dbReference type="Pfam" id="PF21100">
    <property type="entry name" value="WHD_MCM"/>
    <property type="match status" value="1"/>
</dbReference>
<accession>O58274</accession>
<proteinExistence type="predicted"/>
<reference evidence="3 4" key="1">
    <citation type="journal article" date="1998" name="DNA Res.">
        <title>Complete sequence and gene organization of the genome of a hyper-thermophilic archaebacterium, Pyrococcus horikoshii OT3.</title>
        <authorList>
            <person name="Kawarabayasi Y."/>
            <person name="Sawada M."/>
            <person name="Horikawa H."/>
            <person name="Haikawa Y."/>
            <person name="Hino Y."/>
            <person name="Yamamoto S."/>
            <person name="Sekine M."/>
            <person name="Baba S."/>
            <person name="Kosugi H."/>
            <person name="Hosoyama A."/>
            <person name="Nagai Y."/>
            <person name="Sakai M."/>
            <person name="Ogura K."/>
            <person name="Otuka R."/>
            <person name="Nakazawa H."/>
            <person name="Takamiya M."/>
            <person name="Ohfuku Y."/>
            <person name="Funahashi T."/>
            <person name="Tanaka T."/>
            <person name="Kudoh Y."/>
            <person name="Yamazaki J."/>
            <person name="Kushida N."/>
            <person name="Oguchi A."/>
            <person name="Aoki K."/>
            <person name="Nakamura Y."/>
            <person name="Robb T.F."/>
            <person name="Horikoshi K."/>
            <person name="Masuchi Y."/>
            <person name="Shizuya H."/>
            <person name="Kikuchi H."/>
        </authorList>
    </citation>
    <scope>NUCLEOTIDE SEQUENCE [LARGE SCALE GENOMIC DNA]</scope>
    <source>
        <strain evidence="4">ATCC 700860 / DSM 12428 / JCM 9974 / NBRC 100139 / OT-3</strain>
    </source>
</reference>
<dbReference type="Gene3D" id="1.10.10.10">
    <property type="entry name" value="Winged helix-like DNA-binding domain superfamily/Winged helix DNA-binding domain"/>
    <property type="match status" value="1"/>
</dbReference>
<dbReference type="KEGG" id="pho:PH0539"/>
<feature type="domain" description="ATPase" evidence="1">
    <location>
        <begin position="17"/>
        <end position="253"/>
    </location>
</feature>
<gene>
    <name evidence="3" type="ordered locus">PH0539</name>
</gene>
<dbReference type="PANTHER" id="PTHR34301">
    <property type="entry name" value="DNA-BINDING PROTEIN-RELATED"/>
    <property type="match status" value="1"/>
</dbReference>
<dbReference type="Gene3D" id="1.10.8.60">
    <property type="match status" value="1"/>
</dbReference>
<name>O58274_PYRHO</name>
<dbReference type="Pfam" id="PF01637">
    <property type="entry name" value="ATPase_2"/>
    <property type="match status" value="1"/>
</dbReference>
<dbReference type="AlphaFoldDB" id="O58274"/>
<dbReference type="InterPro" id="IPR027417">
    <property type="entry name" value="P-loop_NTPase"/>
</dbReference>
<dbReference type="SUPFAM" id="SSF46785">
    <property type="entry name" value="Winged helix' DNA-binding domain"/>
    <property type="match status" value="1"/>
</dbReference>
<sequence>MQVMLFSPYPKVKREELFDREKELKEIEEAVKRGERLLLLLGPRRIGKSSILNVALSELPYPSVKVDVRKVYSEYSSVNRYIIGKMLLSALRGRKRLFEEARMFLEKVKGVRISGVNIEINPKGFSLAELLEVLNEYGSEKGRIIIAFDEAQYLRFGGATRYDGIIAYAIDNLENLTFILTGSEVGLLYDFLKFEDPKAPLFGRYHHDIFIQRFSSDMSLEFLMAGFREAGVEVERRELEKAVEELDGIPGWLALYGYIRVTKKLNHEDCMLEVIKEASSIVNKELSRLFSYSPRYRFILKAIALGYSRWRDIKDYLTLKVGPINDANFSKLLDNLVKHGYVERRDGRYVITDPVLRKVLSL</sequence>
<evidence type="ECO:0000259" key="1">
    <source>
        <dbReference type="Pfam" id="PF01637"/>
    </source>
</evidence>
<dbReference type="InterPro" id="IPR011579">
    <property type="entry name" value="ATPase_dom"/>
</dbReference>
<dbReference type="STRING" id="70601.gene:9377474"/>
<dbReference type="Gene3D" id="3.40.50.300">
    <property type="entry name" value="P-loop containing nucleotide triphosphate hydrolases"/>
    <property type="match status" value="1"/>
</dbReference>
<evidence type="ECO:0000259" key="2">
    <source>
        <dbReference type="Pfam" id="PF21100"/>
    </source>
</evidence>
<dbReference type="InterPro" id="IPR036388">
    <property type="entry name" value="WH-like_DNA-bd_sf"/>
</dbReference>
<dbReference type="PIR" id="G71167">
    <property type="entry name" value="G71167"/>
</dbReference>
<dbReference type="eggNOG" id="arCOG03169">
    <property type="taxonomic scope" value="Archaea"/>
</dbReference>
<dbReference type="EMBL" id="BA000001">
    <property type="protein sequence ID" value="BAA29628.1"/>
    <property type="molecule type" value="Genomic_DNA"/>
</dbReference>
<evidence type="ECO:0000313" key="4">
    <source>
        <dbReference type="Proteomes" id="UP000000752"/>
    </source>
</evidence>
<dbReference type="EnsemblBacteria" id="BAA29628">
    <property type="protein sequence ID" value="BAA29628"/>
    <property type="gene ID" value="BAA29628"/>
</dbReference>
<dbReference type="InterPro" id="IPR048907">
    <property type="entry name" value="WHD_MCM_arc"/>
</dbReference>
<dbReference type="PANTHER" id="PTHR34301:SF8">
    <property type="entry name" value="ATPASE DOMAIN-CONTAINING PROTEIN"/>
    <property type="match status" value="1"/>
</dbReference>
<protein>
    <submittedName>
        <fullName evidence="3">Uncharacterized protein</fullName>
    </submittedName>
</protein>
<dbReference type="Proteomes" id="UP000000752">
    <property type="component" value="Chromosome"/>
</dbReference>
<dbReference type="SUPFAM" id="SSF52540">
    <property type="entry name" value="P-loop containing nucleoside triphosphate hydrolases"/>
    <property type="match status" value="1"/>
</dbReference>
<evidence type="ECO:0000313" key="3">
    <source>
        <dbReference type="EMBL" id="BAA29628.1"/>
    </source>
</evidence>
<keyword evidence="4" id="KW-1185">Reference proteome</keyword>
<organism evidence="3 4">
    <name type="scientific">Pyrococcus horikoshii (strain ATCC 700860 / DSM 12428 / JCM 9974 / NBRC 100139 / OT-3)</name>
    <dbReference type="NCBI Taxonomy" id="70601"/>
    <lineage>
        <taxon>Archaea</taxon>
        <taxon>Methanobacteriati</taxon>
        <taxon>Methanobacteriota</taxon>
        <taxon>Thermococci</taxon>
        <taxon>Thermococcales</taxon>
        <taxon>Thermococcaceae</taxon>
        <taxon>Pyrococcus</taxon>
    </lineage>
</organism>
<feature type="domain" description="MCM C-terminal" evidence="2">
    <location>
        <begin position="293"/>
        <end position="346"/>
    </location>
</feature>
<dbReference type="GO" id="GO:0005524">
    <property type="term" value="F:ATP binding"/>
    <property type="evidence" value="ECO:0007669"/>
    <property type="project" value="InterPro"/>
</dbReference>
<dbReference type="InterPro" id="IPR036390">
    <property type="entry name" value="WH_DNA-bd_sf"/>
</dbReference>